<dbReference type="EMBL" id="JARQZJ010000134">
    <property type="protein sequence ID" value="KAK9892430.1"/>
    <property type="molecule type" value="Genomic_DNA"/>
</dbReference>
<comment type="caution">
    <text evidence="1">The sequence shown here is derived from an EMBL/GenBank/DDBJ whole genome shotgun (WGS) entry which is preliminary data.</text>
</comment>
<gene>
    <name evidence="1" type="ORF">WA026_019880</name>
</gene>
<dbReference type="AlphaFoldDB" id="A0AAW1VIN6"/>
<accession>A0AAW1VIN6</accession>
<name>A0AAW1VIN6_9CUCU</name>
<protein>
    <submittedName>
        <fullName evidence="1">Uncharacterized protein</fullName>
    </submittedName>
</protein>
<keyword evidence="2" id="KW-1185">Reference proteome</keyword>
<organism evidence="1 2">
    <name type="scientific">Henosepilachna vigintioctopunctata</name>
    <dbReference type="NCBI Taxonomy" id="420089"/>
    <lineage>
        <taxon>Eukaryota</taxon>
        <taxon>Metazoa</taxon>
        <taxon>Ecdysozoa</taxon>
        <taxon>Arthropoda</taxon>
        <taxon>Hexapoda</taxon>
        <taxon>Insecta</taxon>
        <taxon>Pterygota</taxon>
        <taxon>Neoptera</taxon>
        <taxon>Endopterygota</taxon>
        <taxon>Coleoptera</taxon>
        <taxon>Polyphaga</taxon>
        <taxon>Cucujiformia</taxon>
        <taxon>Coccinelloidea</taxon>
        <taxon>Coccinellidae</taxon>
        <taxon>Epilachninae</taxon>
        <taxon>Epilachnini</taxon>
        <taxon>Henosepilachna</taxon>
    </lineage>
</organism>
<dbReference type="Proteomes" id="UP001431783">
    <property type="component" value="Unassembled WGS sequence"/>
</dbReference>
<sequence>MKLDESSTLRRNRTLKGGYFPLSPRQLLAVAETFKTGRFSAPIKLSCFRLFLRQKGRGLCPDVNFRTDVQCEASTKFC</sequence>
<evidence type="ECO:0000313" key="1">
    <source>
        <dbReference type="EMBL" id="KAK9892430.1"/>
    </source>
</evidence>
<reference evidence="1 2" key="1">
    <citation type="submission" date="2023-03" db="EMBL/GenBank/DDBJ databases">
        <title>Genome insight into feeding habits of ladybird beetles.</title>
        <authorList>
            <person name="Li H.-S."/>
            <person name="Huang Y.-H."/>
            <person name="Pang H."/>
        </authorList>
    </citation>
    <scope>NUCLEOTIDE SEQUENCE [LARGE SCALE GENOMIC DNA]</scope>
    <source>
        <strain evidence="1">SYSU_2023b</strain>
        <tissue evidence="1">Whole body</tissue>
    </source>
</reference>
<evidence type="ECO:0000313" key="2">
    <source>
        <dbReference type="Proteomes" id="UP001431783"/>
    </source>
</evidence>
<proteinExistence type="predicted"/>